<dbReference type="GO" id="GO:0016020">
    <property type="term" value="C:membrane"/>
    <property type="evidence" value="ECO:0007669"/>
    <property type="project" value="UniProtKB-SubCell"/>
</dbReference>
<dbReference type="GO" id="GO:1902600">
    <property type="term" value="P:proton transmembrane transport"/>
    <property type="evidence" value="ECO:0007669"/>
    <property type="project" value="InterPro"/>
</dbReference>
<dbReference type="InParanoid" id="M5EFP7"/>
<comment type="subcellular location">
    <subcellularLocation>
        <location evidence="1">Membrane</location>
        <topology evidence="1">Multi-pass membrane protein</topology>
    </subcellularLocation>
</comment>
<keyword evidence="4 5" id="KW-0472">Membrane</keyword>
<protein>
    <recommendedName>
        <fullName evidence="6">Cation/H+ exchanger transmembrane domain-containing protein</fullName>
    </recommendedName>
</protein>
<dbReference type="STRING" id="1293054.HSACCH_01805"/>
<dbReference type="InterPro" id="IPR006153">
    <property type="entry name" value="Cation/H_exchanger_TM"/>
</dbReference>
<dbReference type="PANTHER" id="PTHR43021:SF2">
    <property type="entry name" value="CATION_H+ EXCHANGER DOMAIN-CONTAINING PROTEIN"/>
    <property type="match status" value="1"/>
</dbReference>
<feature type="transmembrane region" description="Helical" evidence="5">
    <location>
        <begin position="327"/>
        <end position="351"/>
    </location>
</feature>
<evidence type="ECO:0000259" key="6">
    <source>
        <dbReference type="Pfam" id="PF00999"/>
    </source>
</evidence>
<evidence type="ECO:0000256" key="3">
    <source>
        <dbReference type="ARBA" id="ARBA00022989"/>
    </source>
</evidence>
<dbReference type="Pfam" id="PF00999">
    <property type="entry name" value="Na_H_Exchanger"/>
    <property type="match status" value="1"/>
</dbReference>
<evidence type="ECO:0000313" key="7">
    <source>
        <dbReference type="EMBL" id="CCU80043.1"/>
    </source>
</evidence>
<dbReference type="PANTHER" id="PTHR43021">
    <property type="entry name" value="NA(+)/H(+) ANTIPORTER-RELATED"/>
    <property type="match status" value="1"/>
</dbReference>
<name>M5EFP7_9FIRM</name>
<feature type="transmembrane region" description="Helical" evidence="5">
    <location>
        <begin position="260"/>
        <end position="284"/>
    </location>
</feature>
<dbReference type="RefSeq" id="WP_005489352.1">
    <property type="nucleotide sequence ID" value="NZ_CAUI01000021.1"/>
</dbReference>
<sequence>MENNVEAAIELEQLQHWFHINELQTRAIYLIAFFLVLAMLAIIFSKKYSLPIVVGYVLFGIVISPDILNLIPFLESEFHSWYEFLIIKLDYITQIALAFIVFTIGSELSLRTFKRLGKSIYIITIFEALGGAIISALAVYIIGAPIYMALLLGAIAAASAPASTIMVLKEYNAEGPLSSTLMAVVGLDNTLSLILFALISPVAMMFIGAGEALSIQLLLVPMVEISAAIIIGLLIGYLTQHYISMVDDKTKKVVAILTSVVLSSALSLVFGLSSLIANLALGFAIRNFAEKNLDISEYLDTLTIPLYAMFFIFAGAEIRFSQMGSSVFLITAFVFLVSRIIGKYGGAMLAGQFFDVSPVVKKYIGLGLFPQGGVAIALAFSVQKQFTVVSDVSLMIFNMVILTAALTEIFGPLFTKAAVIKSGEAEKR</sequence>
<dbReference type="AlphaFoldDB" id="M5EFP7"/>
<feature type="transmembrane region" description="Helical" evidence="5">
    <location>
        <begin position="27"/>
        <end position="45"/>
    </location>
</feature>
<keyword evidence="3 5" id="KW-1133">Transmembrane helix</keyword>
<organism evidence="7 8">
    <name type="scientific">Halanaerobium saccharolyticum subsp. saccharolyticum DSM 6643</name>
    <dbReference type="NCBI Taxonomy" id="1293054"/>
    <lineage>
        <taxon>Bacteria</taxon>
        <taxon>Bacillati</taxon>
        <taxon>Bacillota</taxon>
        <taxon>Clostridia</taxon>
        <taxon>Halanaerobiales</taxon>
        <taxon>Halanaerobiaceae</taxon>
        <taxon>Halanaerobium</taxon>
    </lineage>
</organism>
<comment type="caution">
    <text evidence="7">The sequence shown here is derived from an EMBL/GenBank/DDBJ whole genome shotgun (WGS) entry which is preliminary data.</text>
</comment>
<feature type="transmembrane region" description="Helical" evidence="5">
    <location>
        <begin position="213"/>
        <end position="239"/>
    </location>
</feature>
<feature type="domain" description="Cation/H+ exchanger transmembrane" evidence="6">
    <location>
        <begin position="36"/>
        <end position="411"/>
    </location>
</feature>
<dbReference type="EMBL" id="CAUI01000021">
    <property type="protein sequence ID" value="CCU80043.1"/>
    <property type="molecule type" value="Genomic_DNA"/>
</dbReference>
<dbReference type="Proteomes" id="UP000012063">
    <property type="component" value="Unassembled WGS sequence"/>
</dbReference>
<dbReference type="OrthoDB" id="9778229at2"/>
<evidence type="ECO:0000313" key="8">
    <source>
        <dbReference type="Proteomes" id="UP000012063"/>
    </source>
</evidence>
<feature type="transmembrane region" description="Helical" evidence="5">
    <location>
        <begin position="394"/>
        <end position="414"/>
    </location>
</feature>
<dbReference type="Gene3D" id="1.20.1530.20">
    <property type="match status" value="1"/>
</dbReference>
<evidence type="ECO:0000256" key="1">
    <source>
        <dbReference type="ARBA" id="ARBA00004141"/>
    </source>
</evidence>
<evidence type="ECO:0000256" key="5">
    <source>
        <dbReference type="SAM" id="Phobius"/>
    </source>
</evidence>
<accession>M5EFP7</accession>
<feature type="transmembrane region" description="Helical" evidence="5">
    <location>
        <begin position="148"/>
        <end position="168"/>
    </location>
</feature>
<feature type="transmembrane region" description="Helical" evidence="5">
    <location>
        <begin position="180"/>
        <end position="207"/>
    </location>
</feature>
<feature type="transmembrane region" description="Helical" evidence="5">
    <location>
        <begin position="52"/>
        <end position="71"/>
    </location>
</feature>
<proteinExistence type="predicted"/>
<dbReference type="GO" id="GO:0015297">
    <property type="term" value="F:antiporter activity"/>
    <property type="evidence" value="ECO:0007669"/>
    <property type="project" value="InterPro"/>
</dbReference>
<evidence type="ECO:0000256" key="2">
    <source>
        <dbReference type="ARBA" id="ARBA00022692"/>
    </source>
</evidence>
<feature type="transmembrane region" description="Helical" evidence="5">
    <location>
        <begin position="363"/>
        <end position="382"/>
    </location>
</feature>
<dbReference type="FunCoup" id="M5EFP7">
    <property type="interactions" value="279"/>
</dbReference>
<feature type="transmembrane region" description="Helical" evidence="5">
    <location>
        <begin position="120"/>
        <end position="142"/>
    </location>
</feature>
<dbReference type="InterPro" id="IPR038770">
    <property type="entry name" value="Na+/solute_symporter_sf"/>
</dbReference>
<dbReference type="eggNOG" id="COG0475">
    <property type="taxonomic scope" value="Bacteria"/>
</dbReference>
<gene>
    <name evidence="7" type="ORF">HSACCH_01805</name>
</gene>
<evidence type="ECO:0000256" key="4">
    <source>
        <dbReference type="ARBA" id="ARBA00023136"/>
    </source>
</evidence>
<keyword evidence="8" id="KW-1185">Reference proteome</keyword>
<feature type="transmembrane region" description="Helical" evidence="5">
    <location>
        <begin position="91"/>
        <end position="108"/>
    </location>
</feature>
<reference evidence="8" key="1">
    <citation type="journal article" date="2013" name="Genome Announc.">
        <title>Genome Sequence of Halanaerobium saccharolyticum subsp. saccharolyticum Strain DSM 6643T, a Halophilic Hydrogen-Producing Bacterium.</title>
        <authorList>
            <person name="Kivisto A."/>
            <person name="Larjo A."/>
            <person name="Ciranna A."/>
            <person name="Santala V."/>
            <person name="Roos C."/>
            <person name="Karp M."/>
        </authorList>
    </citation>
    <scope>NUCLEOTIDE SEQUENCE [LARGE SCALE GENOMIC DNA]</scope>
    <source>
        <strain evidence="8">DSM 6643</strain>
    </source>
</reference>
<keyword evidence="2 5" id="KW-0812">Transmembrane</keyword>